<evidence type="ECO:0000313" key="1">
    <source>
        <dbReference type="EMBL" id="KAF8479497.1"/>
    </source>
</evidence>
<sequence length="102" mass="11654">MWPEKVLRQFRTALANSKESDFHDTGFTVVPQYLKATLKDPAALQLISTRAEADDQIRRIIDLAESCPLDRLHAVSVLGTKLCFQYSLDSDVKNRTARIDRY</sequence>
<evidence type="ECO:0000313" key="2">
    <source>
        <dbReference type="Proteomes" id="UP000759537"/>
    </source>
</evidence>
<keyword evidence="2" id="KW-1185">Reference proteome</keyword>
<reference evidence="1" key="1">
    <citation type="submission" date="2019-10" db="EMBL/GenBank/DDBJ databases">
        <authorList>
            <consortium name="DOE Joint Genome Institute"/>
            <person name="Kuo A."/>
            <person name="Miyauchi S."/>
            <person name="Kiss E."/>
            <person name="Drula E."/>
            <person name="Kohler A."/>
            <person name="Sanchez-Garcia M."/>
            <person name="Andreopoulos B."/>
            <person name="Barry K.W."/>
            <person name="Bonito G."/>
            <person name="Buee M."/>
            <person name="Carver A."/>
            <person name="Chen C."/>
            <person name="Cichocki N."/>
            <person name="Clum A."/>
            <person name="Culley D."/>
            <person name="Crous P.W."/>
            <person name="Fauchery L."/>
            <person name="Girlanda M."/>
            <person name="Hayes R."/>
            <person name="Keri Z."/>
            <person name="LaButti K."/>
            <person name="Lipzen A."/>
            <person name="Lombard V."/>
            <person name="Magnuson J."/>
            <person name="Maillard F."/>
            <person name="Morin E."/>
            <person name="Murat C."/>
            <person name="Nolan M."/>
            <person name="Ohm R."/>
            <person name="Pangilinan J."/>
            <person name="Pereira M."/>
            <person name="Perotto S."/>
            <person name="Peter M."/>
            <person name="Riley R."/>
            <person name="Sitrit Y."/>
            <person name="Stielow B."/>
            <person name="Szollosi G."/>
            <person name="Zifcakova L."/>
            <person name="Stursova M."/>
            <person name="Spatafora J.W."/>
            <person name="Tedersoo L."/>
            <person name="Vaario L.-M."/>
            <person name="Yamada A."/>
            <person name="Yan M."/>
            <person name="Wang P."/>
            <person name="Xu J."/>
            <person name="Bruns T."/>
            <person name="Baldrian P."/>
            <person name="Vilgalys R."/>
            <person name="Henrissat B."/>
            <person name="Grigoriev I.V."/>
            <person name="Hibbett D."/>
            <person name="Nagy L.G."/>
            <person name="Martin F.M."/>
        </authorList>
    </citation>
    <scope>NUCLEOTIDE SEQUENCE</scope>
    <source>
        <strain evidence="1">Prilba</strain>
    </source>
</reference>
<dbReference type="AlphaFoldDB" id="A0A9P5MV37"/>
<organism evidence="1 2">
    <name type="scientific">Russula ochroleuca</name>
    <dbReference type="NCBI Taxonomy" id="152965"/>
    <lineage>
        <taxon>Eukaryota</taxon>
        <taxon>Fungi</taxon>
        <taxon>Dikarya</taxon>
        <taxon>Basidiomycota</taxon>
        <taxon>Agaricomycotina</taxon>
        <taxon>Agaricomycetes</taxon>
        <taxon>Russulales</taxon>
        <taxon>Russulaceae</taxon>
        <taxon>Russula</taxon>
    </lineage>
</organism>
<accession>A0A9P5MV37</accession>
<comment type="caution">
    <text evidence="1">The sequence shown here is derived from an EMBL/GenBank/DDBJ whole genome shotgun (WGS) entry which is preliminary data.</text>
</comment>
<reference evidence="1" key="2">
    <citation type="journal article" date="2020" name="Nat. Commun.">
        <title>Large-scale genome sequencing of mycorrhizal fungi provides insights into the early evolution of symbiotic traits.</title>
        <authorList>
            <person name="Miyauchi S."/>
            <person name="Kiss E."/>
            <person name="Kuo A."/>
            <person name="Drula E."/>
            <person name="Kohler A."/>
            <person name="Sanchez-Garcia M."/>
            <person name="Morin E."/>
            <person name="Andreopoulos B."/>
            <person name="Barry K.W."/>
            <person name="Bonito G."/>
            <person name="Buee M."/>
            <person name="Carver A."/>
            <person name="Chen C."/>
            <person name="Cichocki N."/>
            <person name="Clum A."/>
            <person name="Culley D."/>
            <person name="Crous P.W."/>
            <person name="Fauchery L."/>
            <person name="Girlanda M."/>
            <person name="Hayes R.D."/>
            <person name="Keri Z."/>
            <person name="LaButti K."/>
            <person name="Lipzen A."/>
            <person name="Lombard V."/>
            <person name="Magnuson J."/>
            <person name="Maillard F."/>
            <person name="Murat C."/>
            <person name="Nolan M."/>
            <person name="Ohm R.A."/>
            <person name="Pangilinan J."/>
            <person name="Pereira M.F."/>
            <person name="Perotto S."/>
            <person name="Peter M."/>
            <person name="Pfister S."/>
            <person name="Riley R."/>
            <person name="Sitrit Y."/>
            <person name="Stielow J.B."/>
            <person name="Szollosi G."/>
            <person name="Zifcakova L."/>
            <person name="Stursova M."/>
            <person name="Spatafora J.W."/>
            <person name="Tedersoo L."/>
            <person name="Vaario L.M."/>
            <person name="Yamada A."/>
            <person name="Yan M."/>
            <person name="Wang P."/>
            <person name="Xu J."/>
            <person name="Bruns T."/>
            <person name="Baldrian P."/>
            <person name="Vilgalys R."/>
            <person name="Dunand C."/>
            <person name="Henrissat B."/>
            <person name="Grigoriev I.V."/>
            <person name="Hibbett D."/>
            <person name="Nagy L.G."/>
            <person name="Martin F.M."/>
        </authorList>
    </citation>
    <scope>NUCLEOTIDE SEQUENCE</scope>
    <source>
        <strain evidence="1">Prilba</strain>
    </source>
</reference>
<dbReference type="Proteomes" id="UP000759537">
    <property type="component" value="Unassembled WGS sequence"/>
</dbReference>
<gene>
    <name evidence="1" type="ORF">DFH94DRAFT_682240</name>
</gene>
<name>A0A9P5MV37_9AGAM</name>
<dbReference type="EMBL" id="WHVB01000009">
    <property type="protein sequence ID" value="KAF8479497.1"/>
    <property type="molecule type" value="Genomic_DNA"/>
</dbReference>
<protein>
    <submittedName>
        <fullName evidence="1">Uncharacterized protein</fullName>
    </submittedName>
</protein>
<proteinExistence type="predicted"/>
<dbReference type="OrthoDB" id="5362978at2759"/>